<dbReference type="PRINTS" id="PR00313">
    <property type="entry name" value="CABNDNGRPT"/>
</dbReference>
<dbReference type="InterPro" id="IPR010566">
    <property type="entry name" value="Haemolys_ca-bd"/>
</dbReference>
<proteinExistence type="predicted"/>
<comment type="caution">
    <text evidence="2">The sequence shown here is derived from an EMBL/GenBank/DDBJ whole genome shotgun (WGS) entry which is preliminary data.</text>
</comment>
<dbReference type="InterPro" id="IPR011049">
    <property type="entry name" value="Serralysin-like_metalloprot_C"/>
</dbReference>
<dbReference type="RefSeq" id="WP_063114477.1">
    <property type="nucleotide sequence ID" value="NZ_LPXL01000029.1"/>
</dbReference>
<dbReference type="EMBL" id="LPXL01000029">
    <property type="protein sequence ID" value="KZD03209.1"/>
    <property type="molecule type" value="Genomic_DNA"/>
</dbReference>
<dbReference type="Pfam" id="PF17963">
    <property type="entry name" value="Big_9"/>
    <property type="match status" value="1"/>
</dbReference>
<dbReference type="Gene3D" id="2.150.10.10">
    <property type="entry name" value="Serralysin-like metalloprotease, C-terminal"/>
    <property type="match status" value="1"/>
</dbReference>
<organism evidence="2 3">
    <name type="scientific">Thalassospira xiamenensis</name>
    <dbReference type="NCBI Taxonomy" id="220697"/>
    <lineage>
        <taxon>Bacteria</taxon>
        <taxon>Pseudomonadati</taxon>
        <taxon>Pseudomonadota</taxon>
        <taxon>Alphaproteobacteria</taxon>
        <taxon>Rhodospirillales</taxon>
        <taxon>Thalassospiraceae</taxon>
        <taxon>Thalassospira</taxon>
    </lineage>
</organism>
<feature type="domain" description="Haemolysin-type calcium binding-related" evidence="1">
    <location>
        <begin position="296"/>
        <end position="336"/>
    </location>
</feature>
<feature type="non-terminal residue" evidence="2">
    <location>
        <position position="1"/>
    </location>
</feature>
<dbReference type="Proteomes" id="UP000076167">
    <property type="component" value="Unassembled WGS sequence"/>
</dbReference>
<dbReference type="InterPro" id="IPR018511">
    <property type="entry name" value="Hemolysin-typ_Ca-bd_CS"/>
</dbReference>
<accession>A0ABR5Y115</accession>
<dbReference type="SUPFAM" id="SSF51120">
    <property type="entry name" value="beta-Roll"/>
    <property type="match status" value="1"/>
</dbReference>
<evidence type="ECO:0000259" key="1">
    <source>
        <dbReference type="Pfam" id="PF06594"/>
    </source>
</evidence>
<dbReference type="Pfam" id="PF00353">
    <property type="entry name" value="HemolysinCabind"/>
    <property type="match status" value="1"/>
</dbReference>
<gene>
    <name evidence="2" type="ORF">AUP40_18625</name>
</gene>
<dbReference type="Pfam" id="PF06594">
    <property type="entry name" value="HCBP_related"/>
    <property type="match status" value="1"/>
</dbReference>
<dbReference type="PROSITE" id="PS00330">
    <property type="entry name" value="HEMOLYSIN_CALCIUM"/>
    <property type="match status" value="2"/>
</dbReference>
<protein>
    <recommendedName>
        <fullName evidence="1">Haemolysin-type calcium binding-related domain-containing protein</fullName>
    </recommendedName>
</protein>
<dbReference type="Gene3D" id="2.60.40.3440">
    <property type="match status" value="1"/>
</dbReference>
<evidence type="ECO:0000313" key="2">
    <source>
        <dbReference type="EMBL" id="KZD03209.1"/>
    </source>
</evidence>
<keyword evidence="3" id="KW-1185">Reference proteome</keyword>
<reference evidence="2 3" key="1">
    <citation type="submission" date="2015-12" db="EMBL/GenBank/DDBJ databases">
        <title>Genome sequence of Thalassospira xiamenensis MCCC 1A03005.</title>
        <authorList>
            <person name="Lu L."/>
            <person name="Lai Q."/>
            <person name="Shao Z."/>
            <person name="Qian P."/>
        </authorList>
    </citation>
    <scope>NUCLEOTIDE SEQUENCE [LARGE SCALE GENOMIC DNA]</scope>
    <source>
        <strain evidence="2 3">MCCC 1A03005</strain>
    </source>
</reference>
<sequence>TVNADGTYSFTANDGYVGNDSFSYRVTDEYGLSQTAVMDVSVGIVSGGLTKTSKDSDWKSVFALESFSGAGALSFEVIDEPVTIGFSTSESAFDMAHGVPEYSIYVTRINNQIAAYDPSNGYGFPALVIGTYEYGDILSVERLETGAVVYKQNGEILYTSEYVIDASASLIPSASLSDKGRTIGEVTLVTGDGDAVPVRWVTSDAISGSLTEEGSSGNDVLSGGGLADTLVGSGGDDLLRGGAGDDVLEGGDGADTFVFGTGDQADVILDAESSDHIQITDGLDTDDLWFLKDGDDLVIQLLGSQDNLTVSDWFDGTGSHRVNNIELGSGASLDGANVQALVDAMSVFGVGDVIADTIDRSSEAFSNVQTVIAANWQS</sequence>
<dbReference type="InterPro" id="IPR001343">
    <property type="entry name" value="Hemolysn_Ca-bd"/>
</dbReference>
<name>A0ABR5Y115_9PROT</name>
<evidence type="ECO:0000313" key="3">
    <source>
        <dbReference type="Proteomes" id="UP000076167"/>
    </source>
</evidence>